<reference evidence="2" key="1">
    <citation type="submission" date="2023-06" db="EMBL/GenBank/DDBJ databases">
        <title>Male Hemibagrus guttatus genome.</title>
        <authorList>
            <person name="Bian C."/>
        </authorList>
    </citation>
    <scope>NUCLEOTIDE SEQUENCE</scope>
    <source>
        <strain evidence="2">Male_cb2023</strain>
        <tissue evidence="2">Muscle</tissue>
    </source>
</reference>
<dbReference type="AlphaFoldDB" id="A0AAE0RI15"/>
<evidence type="ECO:0000313" key="3">
    <source>
        <dbReference type="Proteomes" id="UP001274896"/>
    </source>
</evidence>
<keyword evidence="3" id="KW-1185">Reference proteome</keyword>
<protein>
    <recommendedName>
        <fullName evidence="1">Reverse transcriptase/retrotransposon-derived protein RNase H-like domain-containing protein</fullName>
    </recommendedName>
</protein>
<sequence>MSFLGYVITQQGVEMDVTKVQAATEWPSPSTVKELQHFLGFASFYRRFIRNYSSLAGPLTLLLKGKLRRLAWTDQDQAAFQRLKECFTAAPILRHPDPDLPFVV</sequence>
<dbReference type="Gene3D" id="3.30.70.270">
    <property type="match status" value="1"/>
</dbReference>
<dbReference type="PANTHER" id="PTHR33064:SF37">
    <property type="entry name" value="RIBONUCLEASE H"/>
    <property type="match status" value="1"/>
</dbReference>
<dbReference type="SUPFAM" id="SSF56672">
    <property type="entry name" value="DNA/RNA polymerases"/>
    <property type="match status" value="1"/>
</dbReference>
<name>A0AAE0RI15_9TELE</name>
<evidence type="ECO:0000259" key="1">
    <source>
        <dbReference type="Pfam" id="PF17919"/>
    </source>
</evidence>
<dbReference type="PANTHER" id="PTHR33064">
    <property type="entry name" value="POL PROTEIN"/>
    <property type="match status" value="1"/>
</dbReference>
<comment type="caution">
    <text evidence="2">The sequence shown here is derived from an EMBL/GenBank/DDBJ whole genome shotgun (WGS) entry which is preliminary data.</text>
</comment>
<gene>
    <name evidence="2" type="ORF">QTP70_012694</name>
</gene>
<organism evidence="2 3">
    <name type="scientific">Hemibagrus guttatus</name>
    <dbReference type="NCBI Taxonomy" id="175788"/>
    <lineage>
        <taxon>Eukaryota</taxon>
        <taxon>Metazoa</taxon>
        <taxon>Chordata</taxon>
        <taxon>Craniata</taxon>
        <taxon>Vertebrata</taxon>
        <taxon>Euteleostomi</taxon>
        <taxon>Actinopterygii</taxon>
        <taxon>Neopterygii</taxon>
        <taxon>Teleostei</taxon>
        <taxon>Ostariophysi</taxon>
        <taxon>Siluriformes</taxon>
        <taxon>Bagridae</taxon>
        <taxon>Hemibagrus</taxon>
    </lineage>
</organism>
<dbReference type="FunFam" id="3.30.70.270:FF:000020">
    <property type="entry name" value="Transposon Tf2-6 polyprotein-like Protein"/>
    <property type="match status" value="1"/>
</dbReference>
<dbReference type="InterPro" id="IPR051320">
    <property type="entry name" value="Viral_Replic_Matur_Polypro"/>
</dbReference>
<dbReference type="InterPro" id="IPR043502">
    <property type="entry name" value="DNA/RNA_pol_sf"/>
</dbReference>
<dbReference type="Pfam" id="PF17919">
    <property type="entry name" value="RT_RNaseH_2"/>
    <property type="match status" value="1"/>
</dbReference>
<proteinExistence type="predicted"/>
<accession>A0AAE0RI15</accession>
<evidence type="ECO:0000313" key="2">
    <source>
        <dbReference type="EMBL" id="KAK3553858.1"/>
    </source>
</evidence>
<feature type="domain" description="Reverse transcriptase/retrotransposon-derived protein RNase H-like" evidence="1">
    <location>
        <begin position="72"/>
        <end position="104"/>
    </location>
</feature>
<dbReference type="InterPro" id="IPR043128">
    <property type="entry name" value="Rev_trsase/Diguanyl_cyclase"/>
</dbReference>
<dbReference type="InterPro" id="IPR041577">
    <property type="entry name" value="RT_RNaseH_2"/>
</dbReference>
<dbReference type="EMBL" id="JAUCMX010000002">
    <property type="protein sequence ID" value="KAK3553858.1"/>
    <property type="molecule type" value="Genomic_DNA"/>
</dbReference>
<dbReference type="Proteomes" id="UP001274896">
    <property type="component" value="Unassembled WGS sequence"/>
</dbReference>